<accession>A0A1T1E146</accession>
<evidence type="ECO:0000313" key="1">
    <source>
        <dbReference type="EMBL" id="OOV46811.1"/>
    </source>
</evidence>
<name>A0A1T1E146_9LEPT</name>
<protein>
    <submittedName>
        <fullName evidence="1">Uncharacterized protein</fullName>
    </submittedName>
</protein>
<organism evidence="1 2">
    <name type="scientific">Leptospira kirschneri serovar Pomona</name>
    <dbReference type="NCBI Taxonomy" id="561005"/>
    <lineage>
        <taxon>Bacteria</taxon>
        <taxon>Pseudomonadati</taxon>
        <taxon>Spirochaetota</taxon>
        <taxon>Spirochaetia</taxon>
        <taxon>Leptospirales</taxon>
        <taxon>Leptospiraceae</taxon>
        <taxon>Leptospira</taxon>
    </lineage>
</organism>
<dbReference type="EMBL" id="MVIT01000040">
    <property type="protein sequence ID" value="OOV46811.1"/>
    <property type="molecule type" value="Genomic_DNA"/>
</dbReference>
<proteinExistence type="predicted"/>
<comment type="caution">
    <text evidence="1">The sequence shown here is derived from an EMBL/GenBank/DDBJ whole genome shotgun (WGS) entry which is preliminary data.</text>
</comment>
<evidence type="ECO:0000313" key="2">
    <source>
        <dbReference type="Proteomes" id="UP000191008"/>
    </source>
</evidence>
<sequence length="63" mass="7642">MKVVLKMNGRFCKYTIVLKKFHLIWNDWLFAQNYIIKYLVFALKQGNLQYLLLVNVVIKHRLT</sequence>
<gene>
    <name evidence="1" type="ORF">B1J93_02825</name>
</gene>
<dbReference type="Proteomes" id="UP000191008">
    <property type="component" value="Unassembled WGS sequence"/>
</dbReference>
<reference evidence="1 2" key="1">
    <citation type="submission" date="2017-02" db="EMBL/GenBank/DDBJ databases">
        <title>Comparative genomic analysis of Brazilian Leptospira kirschneri strains of different serogroups.</title>
        <authorList>
            <person name="Moreno L.Z."/>
            <person name="Miraglia F."/>
            <person name="Kremer F.S."/>
            <person name="Eslabao M.R."/>
            <person name="Lilenbaum W."/>
            <person name="Dellagostin O.A."/>
            <person name="Moreno A.M."/>
        </authorList>
    </citation>
    <scope>NUCLEOTIDE SEQUENCE [LARGE SCALE GENOMIC DNA]</scope>
    <source>
        <strain evidence="1 2">M110/06</strain>
    </source>
</reference>
<dbReference type="AlphaFoldDB" id="A0A1T1E146"/>